<protein>
    <submittedName>
        <fullName evidence="12">5-formaminoimidazole-4-carboxamide-1-(Beta)-D-ribofuranosyl 5'-monophosphate synthetase</fullName>
    </submittedName>
</protein>
<dbReference type="Gene3D" id="3.30.1490.20">
    <property type="entry name" value="ATP-grasp fold, A domain"/>
    <property type="match status" value="1"/>
</dbReference>
<dbReference type="Pfam" id="PF06973">
    <property type="entry name" value="DUF1297"/>
    <property type="match status" value="1"/>
</dbReference>
<evidence type="ECO:0000256" key="2">
    <source>
        <dbReference type="ARBA" id="ARBA00001946"/>
    </source>
</evidence>
<evidence type="ECO:0000256" key="9">
    <source>
        <dbReference type="ARBA" id="ARBA00023211"/>
    </source>
</evidence>
<evidence type="ECO:0000256" key="3">
    <source>
        <dbReference type="ARBA" id="ARBA00022598"/>
    </source>
</evidence>
<dbReference type="Proteomes" id="UP001317532">
    <property type="component" value="Chromosome"/>
</dbReference>
<dbReference type="InterPro" id="IPR016185">
    <property type="entry name" value="PreATP-grasp_dom_sf"/>
</dbReference>
<dbReference type="AlphaFoldDB" id="A0AAN1XV21"/>
<dbReference type="GO" id="GO:0016879">
    <property type="term" value="F:ligase activity, forming carbon-nitrogen bonds"/>
    <property type="evidence" value="ECO:0007669"/>
    <property type="project" value="InterPro"/>
</dbReference>
<keyword evidence="9" id="KW-0464">Manganese</keyword>
<reference evidence="12 13" key="1">
    <citation type="journal article" date="2022" name="ISME Commun">
        <title>Vulcanimicrobium alpinus gen. nov. sp. nov., the first cultivated representative of the candidate phylum 'Eremiobacterota', is a metabolically versatile aerobic anoxygenic phototroph.</title>
        <authorList>
            <person name="Yabe S."/>
            <person name="Muto K."/>
            <person name="Abe K."/>
            <person name="Yokota A."/>
            <person name="Staudigel H."/>
            <person name="Tebo B.M."/>
        </authorList>
    </citation>
    <scope>NUCLEOTIDE SEQUENCE [LARGE SCALE GENOMIC DNA]</scope>
    <source>
        <strain evidence="12 13">WC8-2</strain>
    </source>
</reference>
<comment type="cofactor">
    <cofactor evidence="1">
        <name>Mn(2+)</name>
        <dbReference type="ChEBI" id="CHEBI:29035"/>
    </cofactor>
</comment>
<dbReference type="GO" id="GO:0005524">
    <property type="term" value="F:ATP binding"/>
    <property type="evidence" value="ECO:0007669"/>
    <property type="project" value="UniProtKB-KW"/>
</dbReference>
<evidence type="ECO:0000259" key="10">
    <source>
        <dbReference type="Pfam" id="PF06849"/>
    </source>
</evidence>
<keyword evidence="8" id="KW-0460">Magnesium</keyword>
<evidence type="ECO:0000256" key="1">
    <source>
        <dbReference type="ARBA" id="ARBA00001936"/>
    </source>
</evidence>
<dbReference type="GO" id="GO:0000287">
    <property type="term" value="F:magnesium ion binding"/>
    <property type="evidence" value="ECO:0007669"/>
    <property type="project" value="InterPro"/>
</dbReference>
<keyword evidence="3" id="KW-0436">Ligase</keyword>
<dbReference type="KEGG" id="vab:WPS_12360"/>
<accession>A0AAN1XV21</accession>
<gene>
    <name evidence="12" type="ORF">WPS_12360</name>
</gene>
<dbReference type="InterPro" id="IPR010672">
    <property type="entry name" value="IMP_biosynth_PurP_N"/>
</dbReference>
<evidence type="ECO:0000256" key="4">
    <source>
        <dbReference type="ARBA" id="ARBA00022723"/>
    </source>
</evidence>
<dbReference type="Gene3D" id="3.40.50.20">
    <property type="match status" value="1"/>
</dbReference>
<feature type="domain" description="IMP biosynthesis enzyme PurP N-terminal" evidence="10">
    <location>
        <begin position="26"/>
        <end position="162"/>
    </location>
</feature>
<dbReference type="EMBL" id="AP025523">
    <property type="protein sequence ID" value="BDE05960.1"/>
    <property type="molecule type" value="Genomic_DNA"/>
</dbReference>
<proteinExistence type="predicted"/>
<sequence>MPPNPSPAFDLPGTLTSYDSGRLALCSIGSHSALEVAAGARAQGLRNLIVTERGRNATYDRYYARRFDGPPRGCVDATLELERFAGILDDDVQEKLRAAHVVFVPNRSFEVYLHQRYSYAEIEARMRVPFFGNRRLLRAEERDEADNQYALMAKAGIRFPRQLSSPDQIDRLVMVKAPHATVSFERAFFLVRTEREYTHMAQRLLEAGTVTPEGLRGAVIEEYALGPTINLNFFWSPIIGELELMGTDTRRQTNKDGFVGLPFAQARDLADEPMRMEEAGHIAATLTESMLEKAFDLGERFVRAAREVDGVGVIGPFALQCVIVSGPPKDFVVYDVSLRIPGSPGTRYTPYSSYRWGRDVSVGERIAMEVVWARDAGRLADVLT</sequence>
<feature type="domain" description="IMP biosynthesis enzyme PurP C-terminal" evidence="11">
    <location>
        <begin position="196"/>
        <end position="384"/>
    </location>
</feature>
<organism evidence="12 13">
    <name type="scientific">Vulcanimicrobium alpinum</name>
    <dbReference type="NCBI Taxonomy" id="3016050"/>
    <lineage>
        <taxon>Bacteria</taxon>
        <taxon>Bacillati</taxon>
        <taxon>Vulcanimicrobiota</taxon>
        <taxon>Vulcanimicrobiia</taxon>
        <taxon>Vulcanimicrobiales</taxon>
        <taxon>Vulcanimicrobiaceae</taxon>
        <taxon>Vulcanimicrobium</taxon>
    </lineage>
</organism>
<dbReference type="InterPro" id="IPR013815">
    <property type="entry name" value="ATP_grasp_subdomain_1"/>
</dbReference>
<comment type="cofactor">
    <cofactor evidence="2">
        <name>Mg(2+)</name>
        <dbReference type="ChEBI" id="CHEBI:18420"/>
    </cofactor>
</comment>
<evidence type="ECO:0000313" key="13">
    <source>
        <dbReference type="Proteomes" id="UP001317532"/>
    </source>
</evidence>
<dbReference type="GO" id="GO:0006188">
    <property type="term" value="P:IMP biosynthetic process"/>
    <property type="evidence" value="ECO:0007669"/>
    <property type="project" value="InterPro"/>
</dbReference>
<evidence type="ECO:0000313" key="12">
    <source>
        <dbReference type="EMBL" id="BDE05960.1"/>
    </source>
</evidence>
<dbReference type="InterPro" id="IPR009720">
    <property type="entry name" value="IMP_biosynth_PurP_C"/>
</dbReference>
<evidence type="ECO:0000256" key="5">
    <source>
        <dbReference type="ARBA" id="ARBA00022741"/>
    </source>
</evidence>
<dbReference type="PANTHER" id="PTHR38147">
    <property type="entry name" value="5-FORMAMINOIMIDAZOLE-4-CARBOXAMIDE-1-(BETA)-D-RIBOFURANOSYL 5'-MONOPHOSPHATE SYNTHETASE-RELATED"/>
    <property type="match status" value="1"/>
</dbReference>
<keyword evidence="7" id="KW-0067">ATP-binding</keyword>
<dbReference type="Pfam" id="PF06849">
    <property type="entry name" value="DUF1246"/>
    <property type="match status" value="1"/>
</dbReference>
<name>A0AAN1XV21_UNVUL</name>
<dbReference type="RefSeq" id="WP_317996966.1">
    <property type="nucleotide sequence ID" value="NZ_AP025523.1"/>
</dbReference>
<evidence type="ECO:0000256" key="8">
    <source>
        <dbReference type="ARBA" id="ARBA00022842"/>
    </source>
</evidence>
<dbReference type="Gene3D" id="3.30.470.20">
    <property type="entry name" value="ATP-grasp fold, B domain"/>
    <property type="match status" value="1"/>
</dbReference>
<keyword evidence="13" id="KW-1185">Reference proteome</keyword>
<dbReference type="PIRSF" id="PIRSF004602">
    <property type="entry name" value="ATPgrasp_PurP"/>
    <property type="match status" value="1"/>
</dbReference>
<keyword evidence="4" id="KW-0479">Metal-binding</keyword>
<evidence type="ECO:0000256" key="6">
    <source>
        <dbReference type="ARBA" id="ARBA00022755"/>
    </source>
</evidence>
<dbReference type="SUPFAM" id="SSF52440">
    <property type="entry name" value="PreATP-grasp domain"/>
    <property type="match status" value="1"/>
</dbReference>
<evidence type="ECO:0000259" key="11">
    <source>
        <dbReference type="Pfam" id="PF06973"/>
    </source>
</evidence>
<evidence type="ECO:0000256" key="7">
    <source>
        <dbReference type="ARBA" id="ARBA00022840"/>
    </source>
</evidence>
<dbReference type="PANTHER" id="PTHR38147:SF1">
    <property type="entry name" value="5-FORMAMINOIMIDAZOLE-4-CARBOXAMIDE-1-(BETA)-D-RIBOFURANOSYL 5'-MONOPHOSPHATE SYNTHETASE"/>
    <property type="match status" value="1"/>
</dbReference>
<dbReference type="InterPro" id="IPR023656">
    <property type="entry name" value="IMP_biosynth_PurP"/>
</dbReference>
<keyword evidence="6" id="KW-0658">Purine biosynthesis</keyword>
<keyword evidence="5" id="KW-0547">Nucleotide-binding</keyword>
<dbReference type="SUPFAM" id="SSF56059">
    <property type="entry name" value="Glutathione synthetase ATP-binding domain-like"/>
    <property type="match status" value="1"/>
</dbReference>